<accession>A0A8W8K3X2</accession>
<evidence type="ECO:0000256" key="1">
    <source>
        <dbReference type="PIRSR" id="PIRSR605502-1"/>
    </source>
</evidence>
<sequence>MSSGVVLSQKEQNQIKAVLYGQCIGDANGLLTEFLTKKEAKTYYKEVKNNLEFKHKAILCDVHRNKWKEGDWTDDSDQMLMILMSITDNKGKVDYKDIARRIKNWMTHGIPELGDVGGLGLGRTTGAVLHQKNYEDDPHACAELVWRESQCKVAPNGAVMRTCVVGTHRFQNLEEVAKNASDIARVTHHDHRCQASAVALSVAIAMKLQRNEKHVDRTGHYKVDQIIKDTCDIAVKNIEIEEQVSDVAHGPLVFKKTVLLSYLECKDIKQLKLCESGIGYTFKSLACGFWALKQNEFRKAITKIVMQGGDADTNACVAGALLGCKLGLDAIPLSWKDGLLHKEWLDQQISRFLRMTNGEEMESKDDPNSEALGTV</sequence>
<organism evidence="2 3">
    <name type="scientific">Magallana gigas</name>
    <name type="common">Pacific oyster</name>
    <name type="synonym">Crassostrea gigas</name>
    <dbReference type="NCBI Taxonomy" id="29159"/>
    <lineage>
        <taxon>Eukaryota</taxon>
        <taxon>Metazoa</taxon>
        <taxon>Spiralia</taxon>
        <taxon>Lophotrochozoa</taxon>
        <taxon>Mollusca</taxon>
        <taxon>Bivalvia</taxon>
        <taxon>Autobranchia</taxon>
        <taxon>Pteriomorphia</taxon>
        <taxon>Ostreida</taxon>
        <taxon>Ostreoidea</taxon>
        <taxon>Ostreidae</taxon>
        <taxon>Magallana</taxon>
    </lineage>
</organism>
<protein>
    <submittedName>
        <fullName evidence="2">Uncharacterized protein</fullName>
    </submittedName>
</protein>
<dbReference type="PANTHER" id="PTHR16222:SF40">
    <property type="entry name" value="ADP-RIBOSYLGLYCOHYDROLASE"/>
    <property type="match status" value="1"/>
</dbReference>
<feature type="binding site" evidence="1">
    <location>
        <position position="310"/>
    </location>
    <ligand>
        <name>Mg(2+)</name>
        <dbReference type="ChEBI" id="CHEBI:18420"/>
        <label>1</label>
    </ligand>
</feature>
<feature type="binding site" evidence="1">
    <location>
        <position position="74"/>
    </location>
    <ligand>
        <name>Mg(2+)</name>
        <dbReference type="ChEBI" id="CHEBI:18420"/>
        <label>1</label>
    </ligand>
</feature>
<keyword evidence="1" id="KW-0460">Magnesium</keyword>
<dbReference type="EnsemblMetazoa" id="G21547.1">
    <property type="protein sequence ID" value="G21547.1:cds"/>
    <property type="gene ID" value="G21547"/>
</dbReference>
<name>A0A8W8K3X2_MAGGI</name>
<feature type="binding site" evidence="1">
    <location>
        <position position="75"/>
    </location>
    <ligand>
        <name>Mg(2+)</name>
        <dbReference type="ChEBI" id="CHEBI:18420"/>
        <label>1</label>
    </ligand>
</feature>
<dbReference type="GO" id="GO:0046872">
    <property type="term" value="F:metal ion binding"/>
    <property type="evidence" value="ECO:0007669"/>
    <property type="project" value="UniProtKB-KW"/>
</dbReference>
<feature type="binding site" evidence="1">
    <location>
        <position position="313"/>
    </location>
    <ligand>
        <name>Mg(2+)</name>
        <dbReference type="ChEBI" id="CHEBI:18420"/>
        <label>1</label>
    </ligand>
</feature>
<dbReference type="Gene3D" id="1.10.4080.10">
    <property type="entry name" value="ADP-ribosylation/Crystallin J1"/>
    <property type="match status" value="1"/>
</dbReference>
<proteinExistence type="predicted"/>
<comment type="cofactor">
    <cofactor evidence="1">
        <name>Mg(2+)</name>
        <dbReference type="ChEBI" id="CHEBI:18420"/>
    </cofactor>
    <text evidence="1">Binds 2 magnesium ions per subunit.</text>
</comment>
<feature type="binding site" evidence="1">
    <location>
        <position position="312"/>
    </location>
    <ligand>
        <name>Mg(2+)</name>
        <dbReference type="ChEBI" id="CHEBI:18420"/>
        <label>1</label>
    </ligand>
</feature>
<dbReference type="InterPro" id="IPR005502">
    <property type="entry name" value="Ribosyl_crysJ1"/>
</dbReference>
<dbReference type="Proteomes" id="UP000005408">
    <property type="component" value="Unassembled WGS sequence"/>
</dbReference>
<dbReference type="Pfam" id="PF03747">
    <property type="entry name" value="ADP_ribosyl_GH"/>
    <property type="match status" value="1"/>
</dbReference>
<dbReference type="AlphaFoldDB" id="A0A8W8K3X2"/>
<dbReference type="PANTHER" id="PTHR16222">
    <property type="entry name" value="ADP-RIBOSYLGLYCOHYDROLASE"/>
    <property type="match status" value="1"/>
</dbReference>
<dbReference type="InterPro" id="IPR036705">
    <property type="entry name" value="Ribosyl_crysJ1_sf"/>
</dbReference>
<dbReference type="InterPro" id="IPR050792">
    <property type="entry name" value="ADP-ribosylglycohydrolase"/>
</dbReference>
<keyword evidence="1" id="KW-0479">Metal-binding</keyword>
<evidence type="ECO:0000313" key="2">
    <source>
        <dbReference type="EnsemblMetazoa" id="G21547.1:cds"/>
    </source>
</evidence>
<dbReference type="SUPFAM" id="SSF101478">
    <property type="entry name" value="ADP-ribosylglycohydrolase"/>
    <property type="match status" value="1"/>
</dbReference>
<reference evidence="2" key="1">
    <citation type="submission" date="2022-08" db="UniProtKB">
        <authorList>
            <consortium name="EnsemblMetazoa"/>
        </authorList>
    </citation>
    <scope>IDENTIFICATION</scope>
    <source>
        <strain evidence="2">05x7-T-G4-1.051#20</strain>
    </source>
</reference>
<feature type="binding site" evidence="1">
    <location>
        <position position="73"/>
    </location>
    <ligand>
        <name>Mg(2+)</name>
        <dbReference type="ChEBI" id="CHEBI:18420"/>
        <label>1</label>
    </ligand>
</feature>
<evidence type="ECO:0000313" key="3">
    <source>
        <dbReference type="Proteomes" id="UP000005408"/>
    </source>
</evidence>
<keyword evidence="3" id="KW-1185">Reference proteome</keyword>